<evidence type="ECO:0000256" key="1">
    <source>
        <dbReference type="SAM" id="SignalP"/>
    </source>
</evidence>
<dbReference type="RefSeq" id="WP_136372760.1">
    <property type="nucleotide sequence ID" value="NZ_SSOB01000043.1"/>
</dbReference>
<evidence type="ECO:0000313" key="2">
    <source>
        <dbReference type="EMBL" id="THF74229.1"/>
    </source>
</evidence>
<protein>
    <recommendedName>
        <fullName evidence="4">Lipoprotein</fullName>
    </recommendedName>
</protein>
<organism evidence="2 3">
    <name type="scientific">Cohnella fermenti</name>
    <dbReference type="NCBI Taxonomy" id="2565925"/>
    <lineage>
        <taxon>Bacteria</taxon>
        <taxon>Bacillati</taxon>
        <taxon>Bacillota</taxon>
        <taxon>Bacilli</taxon>
        <taxon>Bacillales</taxon>
        <taxon>Paenibacillaceae</taxon>
        <taxon>Cohnella</taxon>
    </lineage>
</organism>
<sequence length="205" mass="22181">MTAMATARDSSAARRKAAIGLLAAMLGLAGCAAGTPPAPNAAFALSASALSGKDSYAFSGQLSVYDPAGKLADQSSFDGEIDGHRLAALSSAAAWSRPLAIIAYLEARGTDVKYVKVDSDEVELELRLDGEAAKRRMAEELRARMNAVEQETLDTLSVATVCRWTADRRTWFPKKLREQTELSYSQDGRRYSEKRISETIFQPKA</sequence>
<name>A0A4S4BI12_9BACL</name>
<dbReference type="EMBL" id="SSOB01000043">
    <property type="protein sequence ID" value="THF74229.1"/>
    <property type="molecule type" value="Genomic_DNA"/>
</dbReference>
<gene>
    <name evidence="2" type="ORF">E6C55_26020</name>
</gene>
<dbReference type="AlphaFoldDB" id="A0A4S4BI12"/>
<comment type="caution">
    <text evidence="2">The sequence shown here is derived from an EMBL/GenBank/DDBJ whole genome shotgun (WGS) entry which is preliminary data.</text>
</comment>
<feature type="signal peptide" evidence="1">
    <location>
        <begin position="1"/>
        <end position="32"/>
    </location>
</feature>
<evidence type="ECO:0008006" key="4">
    <source>
        <dbReference type="Google" id="ProtNLM"/>
    </source>
</evidence>
<keyword evidence="3" id="KW-1185">Reference proteome</keyword>
<reference evidence="2 3" key="1">
    <citation type="submission" date="2019-04" db="EMBL/GenBank/DDBJ databases">
        <title>Cohnella sp. nov. isolated from preserved vegetables.</title>
        <authorList>
            <person name="Lin S.-Y."/>
            <person name="Hung M.-H."/>
            <person name="Young C.-C."/>
        </authorList>
    </citation>
    <scope>NUCLEOTIDE SEQUENCE [LARGE SCALE GENOMIC DNA]</scope>
    <source>
        <strain evidence="2 3">CC-MHH1044</strain>
    </source>
</reference>
<feature type="chain" id="PRO_5039224494" description="Lipoprotein" evidence="1">
    <location>
        <begin position="33"/>
        <end position="205"/>
    </location>
</feature>
<keyword evidence="1" id="KW-0732">Signal</keyword>
<evidence type="ECO:0000313" key="3">
    <source>
        <dbReference type="Proteomes" id="UP000310636"/>
    </source>
</evidence>
<dbReference type="OrthoDB" id="2593402at2"/>
<dbReference type="Proteomes" id="UP000310636">
    <property type="component" value="Unassembled WGS sequence"/>
</dbReference>
<proteinExistence type="predicted"/>
<accession>A0A4S4BI12</accession>